<protein>
    <submittedName>
        <fullName evidence="2">Uncharacterized protein</fullName>
    </submittedName>
</protein>
<dbReference type="Proteomes" id="UP000028545">
    <property type="component" value="Unassembled WGS sequence"/>
</dbReference>
<dbReference type="KEGG" id="sapo:SAPIO_CDS0174"/>
<dbReference type="EMBL" id="JOWA01000011">
    <property type="protein sequence ID" value="KEZ46856.1"/>
    <property type="molecule type" value="Genomic_DNA"/>
</dbReference>
<dbReference type="OMA" id="QADGMDF"/>
<comment type="caution">
    <text evidence="2">The sequence shown here is derived from an EMBL/GenBank/DDBJ whole genome shotgun (WGS) entry which is preliminary data.</text>
</comment>
<organism evidence="2 3">
    <name type="scientific">Pseudallescheria apiosperma</name>
    <name type="common">Scedosporium apiospermum</name>
    <dbReference type="NCBI Taxonomy" id="563466"/>
    <lineage>
        <taxon>Eukaryota</taxon>
        <taxon>Fungi</taxon>
        <taxon>Dikarya</taxon>
        <taxon>Ascomycota</taxon>
        <taxon>Pezizomycotina</taxon>
        <taxon>Sordariomycetes</taxon>
        <taxon>Hypocreomycetidae</taxon>
        <taxon>Microascales</taxon>
        <taxon>Microascaceae</taxon>
        <taxon>Scedosporium</taxon>
    </lineage>
</organism>
<sequence>MATQKQDPLDVLQQTINDILVQTGKALKAAQSQGPRNIEQVKGILSARMTESVESYHRALQDIDVDIIQAKSVLQRDLEKVRASKAAAAAQQTSPVVTKIEPPKPAFQSPVPAPVIPKAASKAPTPKMQQKQLQQQQKRNAAAQNAAAAANNRPVAPFPDMGIDMPAPPQPVKSPVVTKKEAKSSSVTPKTKASTLPGKGEAKRSPAIKSSTPIPVPVIPTAPTAARVAPPPPPPAPTPPMSTVPPPAPVPVMDPTPTAANQFSLPPNMIPAGTNFTDMEFMVAQGSDPANQTAGQNMSLDMGGNIDTIDLDSFFDPPAPMGNQQGVAPTAPMAIDSGPSASNQKSQPPMLGHDDIYDLGSATTDSMDLDFGLGQGGGSSYIDDLFFGSGDGSLGDLGDSNSVFNS</sequence>
<dbReference type="VEuPathDB" id="FungiDB:SAPIO_CDS0174"/>
<evidence type="ECO:0000256" key="1">
    <source>
        <dbReference type="SAM" id="MobiDB-lite"/>
    </source>
</evidence>
<reference evidence="2 3" key="1">
    <citation type="journal article" date="2014" name="Genome Announc.">
        <title>Draft genome sequence of the pathogenic fungus Scedosporium apiospermum.</title>
        <authorList>
            <person name="Vandeputte P."/>
            <person name="Ghamrawi S."/>
            <person name="Rechenmann M."/>
            <person name="Iltis A."/>
            <person name="Giraud S."/>
            <person name="Fleury M."/>
            <person name="Thornton C."/>
            <person name="Delhaes L."/>
            <person name="Meyer W."/>
            <person name="Papon N."/>
            <person name="Bouchara J.P."/>
        </authorList>
    </citation>
    <scope>NUCLEOTIDE SEQUENCE [LARGE SCALE GENOMIC DNA]</scope>
    <source>
        <strain evidence="2 3">IHEM 14462</strain>
    </source>
</reference>
<keyword evidence="3" id="KW-1185">Reference proteome</keyword>
<evidence type="ECO:0000313" key="2">
    <source>
        <dbReference type="EMBL" id="KEZ46856.1"/>
    </source>
</evidence>
<gene>
    <name evidence="2" type="ORF">SAPIO_CDS0174</name>
</gene>
<dbReference type="RefSeq" id="XP_016646655.1">
    <property type="nucleotide sequence ID" value="XM_016783022.1"/>
</dbReference>
<dbReference type="HOGENOM" id="CLU_042308_0_0_1"/>
<dbReference type="AlphaFoldDB" id="A0A084GHP4"/>
<feature type="compositionally biased region" description="Pro residues" evidence="1">
    <location>
        <begin position="229"/>
        <end position="248"/>
    </location>
</feature>
<feature type="compositionally biased region" description="Polar residues" evidence="1">
    <location>
        <begin position="184"/>
        <end position="194"/>
    </location>
</feature>
<dbReference type="OrthoDB" id="5409998at2759"/>
<proteinExistence type="predicted"/>
<feature type="region of interest" description="Disordered" evidence="1">
    <location>
        <begin position="119"/>
        <end position="248"/>
    </location>
</feature>
<accession>A0A084GHP4</accession>
<dbReference type="GeneID" id="27718326"/>
<feature type="compositionally biased region" description="Low complexity" evidence="1">
    <location>
        <begin position="129"/>
        <end position="153"/>
    </location>
</feature>
<name>A0A084GHP4_PSEDA</name>
<feature type="region of interest" description="Disordered" evidence="1">
    <location>
        <begin position="320"/>
        <end position="359"/>
    </location>
</feature>
<evidence type="ECO:0000313" key="3">
    <source>
        <dbReference type="Proteomes" id="UP000028545"/>
    </source>
</evidence>